<reference evidence="4" key="1">
    <citation type="journal article" date="2019" name="Int. J. Syst. Evol. Microbiol.">
        <title>The Global Catalogue of Microorganisms (GCM) 10K type strain sequencing project: providing services to taxonomists for standard genome sequencing and annotation.</title>
        <authorList>
            <consortium name="The Broad Institute Genomics Platform"/>
            <consortium name="The Broad Institute Genome Sequencing Center for Infectious Disease"/>
            <person name="Wu L."/>
            <person name="Ma J."/>
        </authorList>
    </citation>
    <scope>NUCLEOTIDE SEQUENCE [LARGE SCALE GENOMIC DNA]</scope>
    <source>
        <strain evidence="4">JCM 17919</strain>
    </source>
</reference>
<keyword evidence="2" id="KW-0732">Signal</keyword>
<keyword evidence="4" id="KW-1185">Reference proteome</keyword>
<name>A0ABP8HR59_9BACT</name>
<evidence type="ECO:0000256" key="1">
    <source>
        <dbReference type="SAM" id="MobiDB-lite"/>
    </source>
</evidence>
<feature type="signal peptide" evidence="2">
    <location>
        <begin position="1"/>
        <end position="20"/>
    </location>
</feature>
<evidence type="ECO:0000313" key="3">
    <source>
        <dbReference type="EMBL" id="GAA4343057.1"/>
    </source>
</evidence>
<dbReference type="RefSeq" id="WP_345258026.1">
    <property type="nucleotide sequence ID" value="NZ_BAABGY010000016.1"/>
</dbReference>
<dbReference type="Proteomes" id="UP001501725">
    <property type="component" value="Unassembled WGS sequence"/>
</dbReference>
<comment type="caution">
    <text evidence="3">The sequence shown here is derived from an EMBL/GenBank/DDBJ whole genome shotgun (WGS) entry which is preliminary data.</text>
</comment>
<accession>A0ABP8HR59</accession>
<gene>
    <name evidence="3" type="ORF">GCM10023184_43020</name>
</gene>
<proteinExistence type="predicted"/>
<protein>
    <recommendedName>
        <fullName evidence="5">Lipoprotein</fullName>
    </recommendedName>
</protein>
<evidence type="ECO:0000313" key="4">
    <source>
        <dbReference type="Proteomes" id="UP001501725"/>
    </source>
</evidence>
<feature type="chain" id="PRO_5047005401" description="Lipoprotein" evidence="2">
    <location>
        <begin position="21"/>
        <end position="266"/>
    </location>
</feature>
<feature type="region of interest" description="Disordered" evidence="1">
    <location>
        <begin position="17"/>
        <end position="45"/>
    </location>
</feature>
<evidence type="ECO:0008006" key="5">
    <source>
        <dbReference type="Google" id="ProtNLM"/>
    </source>
</evidence>
<sequence length="266" mass="28080">MSRLFLLLLLLAACSGPSTDPEPRPAADSSAARPPATAPRDPETADLHAWSGTLGGRVPVLLQFAVHDSVVRGSILYQRSKERKPILLLGHLEPEGYRLFEFAPDGSVTGILLGKMTGSSFDGTWHDPGSERALPFALAPSDSGMLVSAPRPVTGAAAGGSYAYSFGETGAAGGIDVTVAGDSARFDINCVTRGPAHNIADLQTGPLPLKGNSLIYADPATPGCRFRIRFYEGFLVIDYLESQYDCGFGHNATVEGIFLRTGDVSK</sequence>
<dbReference type="EMBL" id="BAABGY010000016">
    <property type="protein sequence ID" value="GAA4343057.1"/>
    <property type="molecule type" value="Genomic_DNA"/>
</dbReference>
<feature type="compositionally biased region" description="Low complexity" evidence="1">
    <location>
        <begin position="26"/>
        <end position="39"/>
    </location>
</feature>
<evidence type="ECO:0000256" key="2">
    <source>
        <dbReference type="SAM" id="SignalP"/>
    </source>
</evidence>
<organism evidence="3 4">
    <name type="scientific">Flaviaesturariibacter amylovorans</name>
    <dbReference type="NCBI Taxonomy" id="1084520"/>
    <lineage>
        <taxon>Bacteria</taxon>
        <taxon>Pseudomonadati</taxon>
        <taxon>Bacteroidota</taxon>
        <taxon>Chitinophagia</taxon>
        <taxon>Chitinophagales</taxon>
        <taxon>Chitinophagaceae</taxon>
        <taxon>Flaviaestuariibacter</taxon>
    </lineage>
</organism>